<proteinExistence type="predicted"/>
<evidence type="ECO:0000313" key="1">
    <source>
        <dbReference type="EMBL" id="KAJ7991305.1"/>
    </source>
</evidence>
<protein>
    <submittedName>
        <fullName evidence="1">Uncharacterized protein</fullName>
    </submittedName>
</protein>
<reference evidence="1" key="1">
    <citation type="submission" date="2021-05" db="EMBL/GenBank/DDBJ databases">
        <authorList>
            <person name="Pan Q."/>
            <person name="Jouanno E."/>
            <person name="Zahm M."/>
            <person name="Klopp C."/>
            <person name="Cabau C."/>
            <person name="Louis A."/>
            <person name="Berthelot C."/>
            <person name="Parey E."/>
            <person name="Roest Crollius H."/>
            <person name="Montfort J."/>
            <person name="Robinson-Rechavi M."/>
            <person name="Bouchez O."/>
            <person name="Lampietro C."/>
            <person name="Lopez Roques C."/>
            <person name="Donnadieu C."/>
            <person name="Postlethwait J."/>
            <person name="Bobe J."/>
            <person name="Dillon D."/>
            <person name="Chandos A."/>
            <person name="von Hippel F."/>
            <person name="Guiguen Y."/>
        </authorList>
    </citation>
    <scope>NUCLEOTIDE SEQUENCE</scope>
    <source>
        <strain evidence="1">YG-Jan2019</strain>
    </source>
</reference>
<accession>A0ACC2FJ52</accession>
<keyword evidence="2" id="KW-1185">Reference proteome</keyword>
<comment type="caution">
    <text evidence="1">The sequence shown here is derived from an EMBL/GenBank/DDBJ whole genome shotgun (WGS) entry which is preliminary data.</text>
</comment>
<evidence type="ECO:0000313" key="2">
    <source>
        <dbReference type="Proteomes" id="UP001157502"/>
    </source>
</evidence>
<gene>
    <name evidence="1" type="ORF">DPEC_G00295950</name>
</gene>
<dbReference type="Proteomes" id="UP001157502">
    <property type="component" value="Chromosome 27"/>
</dbReference>
<sequence length="151" mass="16832">MLARYLEQQAAISAALTSPEMRQNARNIDTLDSSDILNAEDLVKLLNPLKTGTTVLCEEQSPTVSLIVPLKIMIEQSMAPNDGDSPIVADTWRAILCNISGRYSGDAYHLLLESTALDPRFHTLSQLDHNQRESVFLRVQNKAEQLQQNQV</sequence>
<dbReference type="EMBL" id="CM055754">
    <property type="protein sequence ID" value="KAJ7991305.1"/>
    <property type="molecule type" value="Genomic_DNA"/>
</dbReference>
<organism evidence="1 2">
    <name type="scientific">Dallia pectoralis</name>
    <name type="common">Alaska blackfish</name>
    <dbReference type="NCBI Taxonomy" id="75939"/>
    <lineage>
        <taxon>Eukaryota</taxon>
        <taxon>Metazoa</taxon>
        <taxon>Chordata</taxon>
        <taxon>Craniata</taxon>
        <taxon>Vertebrata</taxon>
        <taxon>Euteleostomi</taxon>
        <taxon>Actinopterygii</taxon>
        <taxon>Neopterygii</taxon>
        <taxon>Teleostei</taxon>
        <taxon>Protacanthopterygii</taxon>
        <taxon>Esociformes</taxon>
        <taxon>Umbridae</taxon>
        <taxon>Dallia</taxon>
    </lineage>
</organism>
<name>A0ACC2FJ52_DALPE</name>